<accession>A0A133YHD1</accession>
<feature type="binding site" evidence="2">
    <location>
        <begin position="228"/>
        <end position="230"/>
    </location>
    <ligand>
        <name>dihydroxyacetone phosphate</name>
        <dbReference type="ChEBI" id="CHEBI:57642"/>
    </ligand>
</feature>
<dbReference type="STRING" id="1497955.HMPREF1872_00288"/>
<dbReference type="GO" id="GO:0016832">
    <property type="term" value="F:aldehyde-lyase activity"/>
    <property type="evidence" value="ECO:0007669"/>
    <property type="project" value="InterPro"/>
</dbReference>
<organism evidence="4 5">
    <name type="scientific">Amygdalobacter nucleatus</name>
    <dbReference type="NCBI Taxonomy" id="3029274"/>
    <lineage>
        <taxon>Bacteria</taxon>
        <taxon>Bacillati</taxon>
        <taxon>Bacillota</taxon>
        <taxon>Clostridia</taxon>
        <taxon>Eubacteriales</taxon>
        <taxon>Oscillospiraceae</taxon>
        <taxon>Amygdalobacter</taxon>
    </lineage>
</organism>
<evidence type="ECO:0000256" key="1">
    <source>
        <dbReference type="PIRSR" id="PIRSR001359-1"/>
    </source>
</evidence>
<dbReference type="PIRSF" id="PIRSF001359">
    <property type="entry name" value="F_bP_aldolase_II"/>
    <property type="match status" value="1"/>
</dbReference>
<dbReference type="EMBL" id="LSCV01000002">
    <property type="protein sequence ID" value="KXB42599.1"/>
    <property type="molecule type" value="Genomic_DNA"/>
</dbReference>
<evidence type="ECO:0000256" key="3">
    <source>
        <dbReference type="PIRSR" id="PIRSR001359-3"/>
    </source>
</evidence>
<dbReference type="GO" id="GO:0008270">
    <property type="term" value="F:zinc ion binding"/>
    <property type="evidence" value="ECO:0007669"/>
    <property type="project" value="InterPro"/>
</dbReference>
<keyword evidence="3" id="KW-0479">Metal-binding</keyword>
<proteinExistence type="predicted"/>
<dbReference type="CDD" id="cd00947">
    <property type="entry name" value="TBP_aldolase_IIB"/>
    <property type="match status" value="1"/>
</dbReference>
<dbReference type="Gene3D" id="3.20.20.70">
    <property type="entry name" value="Aldolase class I"/>
    <property type="match status" value="1"/>
</dbReference>
<keyword evidence="3" id="KW-0862">Zinc</keyword>
<comment type="caution">
    <text evidence="4">The sequence shown here is derived from an EMBL/GenBank/DDBJ whole genome shotgun (WGS) entry which is preliminary data.</text>
</comment>
<dbReference type="PANTHER" id="PTHR30304:SF0">
    <property type="entry name" value="D-TAGATOSE-1,6-BISPHOSPHATE ALDOLASE SUBUNIT GATY-RELATED"/>
    <property type="match status" value="1"/>
</dbReference>
<feature type="binding site" evidence="3">
    <location>
        <position position="193"/>
    </location>
    <ligand>
        <name>Zn(2+)</name>
        <dbReference type="ChEBI" id="CHEBI:29105"/>
        <label>1</label>
        <note>catalytic</note>
    </ligand>
</feature>
<protein>
    <submittedName>
        <fullName evidence="4">Ketose-bisphosphate aldolase</fullName>
    </submittedName>
</protein>
<dbReference type="InterPro" id="IPR013785">
    <property type="entry name" value="Aldolase_TIM"/>
</dbReference>
<dbReference type="OrthoDB" id="9803995at2"/>
<feature type="binding site" evidence="3">
    <location>
        <position position="149"/>
    </location>
    <ligand>
        <name>Zn(2+)</name>
        <dbReference type="ChEBI" id="CHEBI:29105"/>
        <label>2</label>
    </ligand>
</feature>
<feature type="binding site" evidence="2">
    <location>
        <position position="194"/>
    </location>
    <ligand>
        <name>dihydroxyacetone phosphate</name>
        <dbReference type="ChEBI" id="CHEBI:57642"/>
    </ligand>
</feature>
<feature type="binding site" evidence="3">
    <location>
        <position position="119"/>
    </location>
    <ligand>
        <name>Zn(2+)</name>
        <dbReference type="ChEBI" id="CHEBI:29105"/>
        <label>2</label>
    </ligand>
</feature>
<comment type="cofactor">
    <cofactor evidence="3">
        <name>Zn(2+)</name>
        <dbReference type="ChEBI" id="CHEBI:29105"/>
    </cofactor>
    <text evidence="3">Binds 2 Zn(2+) ions per subunit. One is catalytic and the other provides a structural contribution.</text>
</comment>
<dbReference type="PANTHER" id="PTHR30304">
    <property type="entry name" value="D-TAGATOSE-1,6-BISPHOSPHATE ALDOLASE"/>
    <property type="match status" value="1"/>
</dbReference>
<name>A0A133YHD1_9FIRM</name>
<evidence type="ECO:0000256" key="2">
    <source>
        <dbReference type="PIRSR" id="PIRSR001359-2"/>
    </source>
</evidence>
<dbReference type="Proteomes" id="UP000070080">
    <property type="component" value="Unassembled WGS sequence"/>
</dbReference>
<sequence length="380" mass="40997">MLTSLKPLLKVAHERNFAYGGFNVNSAAQIKAAIRIHEIMRSPAILQGAEAANAFMGGRADFMNATLDDKKKGMANLVALAHKYGDSATVPVVLHLDHGRSYEVCQAAVDAGYTSVMIDCSALPFEENMEITKKVVDYAHPRGVSVEGEIGVIAGQEDHVKAASSTYTNPLDAVTFVKATGVDALAISYGTAHGAAKGKNIVLRKEVPIAVNECLMRSDLSTALVSHGSSTVPQDVVAEINNLGGTINGSGGIPLDQLQAVVKAGGINKINVDTDIRMATTRNIRELWVKHPEVLKNEKVKAIYDLMQANTKAFDPRLYLVPILDVVMGAEINEPEIQIVMQKVEDAIQEVLCQLVVAFGSYHQAQYVEALTLDELKKTY</sequence>
<feature type="binding site" evidence="3">
    <location>
        <position position="98"/>
    </location>
    <ligand>
        <name>Zn(2+)</name>
        <dbReference type="ChEBI" id="CHEBI:29105"/>
        <label>1</label>
        <note>catalytic</note>
    </ligand>
</feature>
<keyword evidence="5" id="KW-1185">Reference proteome</keyword>
<dbReference type="RefSeq" id="WP_066712790.1">
    <property type="nucleotide sequence ID" value="NZ_JARFNM010000001.1"/>
</dbReference>
<reference evidence="5" key="1">
    <citation type="submission" date="2016-01" db="EMBL/GenBank/DDBJ databases">
        <authorList>
            <person name="Mitreva M."/>
            <person name="Pepin K.H."/>
            <person name="Mihindukulasuriya K.A."/>
            <person name="Fulton R."/>
            <person name="Fronick C."/>
            <person name="O'Laughlin M."/>
            <person name="Miner T."/>
            <person name="Herter B."/>
            <person name="Rosa B.A."/>
            <person name="Cordes M."/>
            <person name="Tomlinson C."/>
            <person name="Wollam A."/>
            <person name="Palsikar V.B."/>
            <person name="Mardis E.R."/>
            <person name="Wilson R.K."/>
        </authorList>
    </citation>
    <scope>NUCLEOTIDE SEQUENCE [LARGE SCALE GENOMIC DNA]</scope>
    <source>
        <strain evidence="5">KA00274</strain>
    </source>
</reference>
<dbReference type="PATRIC" id="fig|1497955.3.peg.271"/>
<feature type="binding site" evidence="3">
    <location>
        <position position="227"/>
    </location>
    <ligand>
        <name>Zn(2+)</name>
        <dbReference type="ChEBI" id="CHEBI:29105"/>
        <label>1</label>
        <note>catalytic</note>
    </ligand>
</feature>
<dbReference type="SUPFAM" id="SSF51569">
    <property type="entry name" value="Aldolase"/>
    <property type="match status" value="1"/>
</dbReference>
<dbReference type="NCBIfam" id="TIGR00167">
    <property type="entry name" value="cbbA"/>
    <property type="match status" value="1"/>
</dbReference>
<feature type="binding site" evidence="2">
    <location>
        <begin position="271"/>
        <end position="274"/>
    </location>
    <ligand>
        <name>dihydroxyacetone phosphate</name>
        <dbReference type="ChEBI" id="CHEBI:57642"/>
    </ligand>
</feature>
<dbReference type="InterPro" id="IPR000771">
    <property type="entry name" value="FBA_II"/>
</dbReference>
<dbReference type="GO" id="GO:0005975">
    <property type="term" value="P:carbohydrate metabolic process"/>
    <property type="evidence" value="ECO:0007669"/>
    <property type="project" value="InterPro"/>
</dbReference>
<dbReference type="Pfam" id="PF01116">
    <property type="entry name" value="F_bP_aldolase"/>
    <property type="match status" value="1"/>
</dbReference>
<gene>
    <name evidence="4" type="ORF">HMPREF1872_00288</name>
</gene>
<evidence type="ECO:0000313" key="5">
    <source>
        <dbReference type="Proteomes" id="UP000070080"/>
    </source>
</evidence>
<evidence type="ECO:0000313" key="4">
    <source>
        <dbReference type="EMBL" id="KXB42599.1"/>
    </source>
</evidence>
<feature type="active site" description="Proton donor" evidence="1">
    <location>
        <position position="97"/>
    </location>
</feature>
<dbReference type="InterPro" id="IPR050246">
    <property type="entry name" value="Class_II_FBP_aldolase"/>
</dbReference>
<dbReference type="AlphaFoldDB" id="A0A133YHD1"/>